<keyword evidence="2" id="KW-1185">Reference proteome</keyword>
<protein>
    <submittedName>
        <fullName evidence="1">Uncharacterized protein</fullName>
    </submittedName>
</protein>
<proteinExistence type="predicted"/>
<comment type="caution">
    <text evidence="1">The sequence shown here is derived from an EMBL/GenBank/DDBJ whole genome shotgun (WGS) entry which is preliminary data.</text>
</comment>
<evidence type="ECO:0000313" key="2">
    <source>
        <dbReference type="Proteomes" id="UP000828390"/>
    </source>
</evidence>
<gene>
    <name evidence="1" type="ORF">DPMN_069749</name>
</gene>
<dbReference type="AlphaFoldDB" id="A0A9D3Z448"/>
<name>A0A9D3Z448_DREPO</name>
<sequence length="70" mass="8151">METGKEQAFEFVQHFYAILTSLSVPECGKFELSLTYERLNAFRHELDTDVGRPCYIAVEICTLQSKCWRT</sequence>
<accession>A0A9D3Z448</accession>
<dbReference type="EMBL" id="JAIWYP010000014">
    <property type="protein sequence ID" value="KAH3710275.1"/>
    <property type="molecule type" value="Genomic_DNA"/>
</dbReference>
<reference evidence="1" key="2">
    <citation type="submission" date="2020-11" db="EMBL/GenBank/DDBJ databases">
        <authorList>
            <person name="McCartney M.A."/>
            <person name="Auch B."/>
            <person name="Kono T."/>
            <person name="Mallez S."/>
            <person name="Becker A."/>
            <person name="Gohl D.M."/>
            <person name="Silverstein K.A.T."/>
            <person name="Koren S."/>
            <person name="Bechman K.B."/>
            <person name="Herman A."/>
            <person name="Abrahante J.E."/>
            <person name="Garbe J."/>
        </authorList>
    </citation>
    <scope>NUCLEOTIDE SEQUENCE</scope>
    <source>
        <strain evidence="1">Duluth1</strain>
        <tissue evidence="1">Whole animal</tissue>
    </source>
</reference>
<evidence type="ECO:0000313" key="1">
    <source>
        <dbReference type="EMBL" id="KAH3710275.1"/>
    </source>
</evidence>
<organism evidence="1 2">
    <name type="scientific">Dreissena polymorpha</name>
    <name type="common">Zebra mussel</name>
    <name type="synonym">Mytilus polymorpha</name>
    <dbReference type="NCBI Taxonomy" id="45954"/>
    <lineage>
        <taxon>Eukaryota</taxon>
        <taxon>Metazoa</taxon>
        <taxon>Spiralia</taxon>
        <taxon>Lophotrochozoa</taxon>
        <taxon>Mollusca</taxon>
        <taxon>Bivalvia</taxon>
        <taxon>Autobranchia</taxon>
        <taxon>Heteroconchia</taxon>
        <taxon>Euheterodonta</taxon>
        <taxon>Imparidentia</taxon>
        <taxon>Neoheterodontei</taxon>
        <taxon>Myida</taxon>
        <taxon>Dreissenoidea</taxon>
        <taxon>Dreissenidae</taxon>
        <taxon>Dreissena</taxon>
    </lineage>
</organism>
<dbReference type="Proteomes" id="UP000828390">
    <property type="component" value="Unassembled WGS sequence"/>
</dbReference>
<reference evidence="1" key="1">
    <citation type="journal article" date="2019" name="bioRxiv">
        <title>The Genome of the Zebra Mussel, Dreissena polymorpha: A Resource for Invasive Species Research.</title>
        <authorList>
            <person name="McCartney M.A."/>
            <person name="Auch B."/>
            <person name="Kono T."/>
            <person name="Mallez S."/>
            <person name="Zhang Y."/>
            <person name="Obille A."/>
            <person name="Becker A."/>
            <person name="Abrahante J.E."/>
            <person name="Garbe J."/>
            <person name="Badalamenti J.P."/>
            <person name="Herman A."/>
            <person name="Mangelson H."/>
            <person name="Liachko I."/>
            <person name="Sullivan S."/>
            <person name="Sone E.D."/>
            <person name="Koren S."/>
            <person name="Silverstein K.A.T."/>
            <person name="Beckman K.B."/>
            <person name="Gohl D.M."/>
        </authorList>
    </citation>
    <scope>NUCLEOTIDE SEQUENCE</scope>
    <source>
        <strain evidence="1">Duluth1</strain>
        <tissue evidence="1">Whole animal</tissue>
    </source>
</reference>